<feature type="domain" description="Major facilitator superfamily (MFS) profile" evidence="9">
    <location>
        <begin position="100"/>
        <end position="595"/>
    </location>
</feature>
<name>A0A8X8WHD8_SALSN</name>
<keyword evidence="3" id="KW-0813">Transport</keyword>
<feature type="transmembrane region" description="Helical" evidence="8">
    <location>
        <begin position="294"/>
        <end position="315"/>
    </location>
</feature>
<evidence type="ECO:0000313" key="11">
    <source>
        <dbReference type="Proteomes" id="UP000298416"/>
    </source>
</evidence>
<dbReference type="PROSITE" id="PS50850">
    <property type="entry name" value="MFS"/>
    <property type="match status" value="1"/>
</dbReference>
<dbReference type="Proteomes" id="UP000298416">
    <property type="component" value="Unassembled WGS sequence"/>
</dbReference>
<dbReference type="InterPro" id="IPR005829">
    <property type="entry name" value="Sugar_transporter_CS"/>
</dbReference>
<feature type="transmembrane region" description="Helical" evidence="8">
    <location>
        <begin position="541"/>
        <end position="561"/>
    </location>
</feature>
<gene>
    <name evidence="10" type="ORF">SASPL_144953</name>
</gene>
<feature type="transmembrane region" description="Helical" evidence="8">
    <location>
        <begin position="434"/>
        <end position="459"/>
    </location>
</feature>
<evidence type="ECO:0000256" key="6">
    <source>
        <dbReference type="ARBA" id="ARBA00023136"/>
    </source>
</evidence>
<dbReference type="InterPro" id="IPR003663">
    <property type="entry name" value="Sugar/inositol_transpt"/>
</dbReference>
<dbReference type="CDD" id="cd17315">
    <property type="entry name" value="MFS_GLUT_like"/>
    <property type="match status" value="1"/>
</dbReference>
<organism evidence="10">
    <name type="scientific">Salvia splendens</name>
    <name type="common">Scarlet sage</name>
    <dbReference type="NCBI Taxonomy" id="180675"/>
    <lineage>
        <taxon>Eukaryota</taxon>
        <taxon>Viridiplantae</taxon>
        <taxon>Streptophyta</taxon>
        <taxon>Embryophyta</taxon>
        <taxon>Tracheophyta</taxon>
        <taxon>Spermatophyta</taxon>
        <taxon>Magnoliopsida</taxon>
        <taxon>eudicotyledons</taxon>
        <taxon>Gunneridae</taxon>
        <taxon>Pentapetalae</taxon>
        <taxon>asterids</taxon>
        <taxon>lamiids</taxon>
        <taxon>Lamiales</taxon>
        <taxon>Lamiaceae</taxon>
        <taxon>Nepetoideae</taxon>
        <taxon>Mentheae</taxon>
        <taxon>Salviinae</taxon>
        <taxon>Salvia</taxon>
        <taxon>Salvia subgen. Calosphace</taxon>
        <taxon>core Calosphace</taxon>
    </lineage>
</organism>
<dbReference type="InterPro" id="IPR050360">
    <property type="entry name" value="MFS_Sugar_Transporters"/>
</dbReference>
<comment type="subcellular location">
    <subcellularLocation>
        <location evidence="1">Membrane</location>
        <topology evidence="1">Multi-pass membrane protein</topology>
    </subcellularLocation>
</comment>
<feature type="transmembrane region" description="Helical" evidence="8">
    <location>
        <begin position="266"/>
        <end position="288"/>
    </location>
</feature>
<keyword evidence="4 8" id="KW-0812">Transmembrane</keyword>
<evidence type="ECO:0000256" key="4">
    <source>
        <dbReference type="ARBA" id="ARBA00022692"/>
    </source>
</evidence>
<dbReference type="EMBL" id="PNBA02000017">
    <property type="protein sequence ID" value="KAG6394369.1"/>
    <property type="molecule type" value="Genomic_DNA"/>
</dbReference>
<evidence type="ECO:0000256" key="5">
    <source>
        <dbReference type="ARBA" id="ARBA00022989"/>
    </source>
</evidence>
<feature type="transmembrane region" description="Helical" evidence="8">
    <location>
        <begin position="505"/>
        <end position="529"/>
    </location>
</feature>
<dbReference type="GO" id="GO:0016020">
    <property type="term" value="C:membrane"/>
    <property type="evidence" value="ECO:0007669"/>
    <property type="project" value="UniProtKB-SubCell"/>
</dbReference>
<keyword evidence="6 8" id="KW-0472">Membrane</keyword>
<dbReference type="Pfam" id="PF00083">
    <property type="entry name" value="Sugar_tr"/>
    <property type="match status" value="2"/>
</dbReference>
<dbReference type="PANTHER" id="PTHR48022:SF2">
    <property type="entry name" value="PLASTIDIC GLUCOSE TRANSPORTER 4"/>
    <property type="match status" value="1"/>
</dbReference>
<accession>A0A8X8WHD8</accession>
<dbReference type="SUPFAM" id="SSF103473">
    <property type="entry name" value="MFS general substrate transporter"/>
    <property type="match status" value="2"/>
</dbReference>
<proteinExistence type="inferred from homology"/>
<dbReference type="GO" id="GO:0005351">
    <property type="term" value="F:carbohydrate:proton symporter activity"/>
    <property type="evidence" value="ECO:0007669"/>
    <property type="project" value="TreeGrafter"/>
</dbReference>
<reference evidence="10" key="1">
    <citation type="submission" date="2018-01" db="EMBL/GenBank/DDBJ databases">
        <authorList>
            <person name="Mao J.F."/>
        </authorList>
    </citation>
    <scope>NUCLEOTIDE SEQUENCE</scope>
    <source>
        <strain evidence="10">Huo1</strain>
        <tissue evidence="10">Leaf</tissue>
    </source>
</reference>
<evidence type="ECO:0000256" key="1">
    <source>
        <dbReference type="ARBA" id="ARBA00004141"/>
    </source>
</evidence>
<feature type="transmembrane region" description="Helical" evidence="8">
    <location>
        <begin position="97"/>
        <end position="115"/>
    </location>
</feature>
<protein>
    <recommendedName>
        <fullName evidence="9">Major facilitator superfamily (MFS) profile domain-containing protein</fullName>
    </recommendedName>
</protein>
<evidence type="ECO:0000256" key="3">
    <source>
        <dbReference type="ARBA" id="ARBA00022448"/>
    </source>
</evidence>
<dbReference type="InterPro" id="IPR005828">
    <property type="entry name" value="MFS_sugar_transport-like"/>
</dbReference>
<dbReference type="AlphaFoldDB" id="A0A8X8WHD8"/>
<evidence type="ECO:0000256" key="7">
    <source>
        <dbReference type="ARBA" id="ARBA00044504"/>
    </source>
</evidence>
<evidence type="ECO:0000313" key="10">
    <source>
        <dbReference type="EMBL" id="KAG6394369.1"/>
    </source>
</evidence>
<feature type="transmembrane region" description="Helical" evidence="8">
    <location>
        <begin position="567"/>
        <end position="587"/>
    </location>
</feature>
<dbReference type="InterPro" id="IPR020846">
    <property type="entry name" value="MFS_dom"/>
</dbReference>
<reference evidence="10" key="2">
    <citation type="submission" date="2020-08" db="EMBL/GenBank/DDBJ databases">
        <title>Plant Genome Project.</title>
        <authorList>
            <person name="Zhang R.-G."/>
        </authorList>
    </citation>
    <scope>NUCLEOTIDE SEQUENCE</scope>
    <source>
        <strain evidence="10">Huo1</strain>
        <tissue evidence="10">Leaf</tissue>
    </source>
</reference>
<dbReference type="PRINTS" id="PR00171">
    <property type="entry name" value="SUGRTRNSPORT"/>
</dbReference>
<dbReference type="Gene3D" id="1.20.1250.20">
    <property type="entry name" value="MFS general substrate transporter like domains"/>
    <property type="match status" value="1"/>
</dbReference>
<sequence length="610" mass="64345">MEASVCTVNTKSCFSLHSRGILTRSTIGVGCSLRATKRNDALRLSCGGSTSMGRTGGSIQSLFGSSAKARLVRAQASEGDIENDAPVKIPVKSSGTVLPYVGVACLGAFLFGYHLGVVNGALEYLAKDLGIAENTVLQGKLFLINVERMCVLNPVAPICNLLLLASELPYIVDSFCLKGWIVSTLLAGATVGSFTGGSLADKFGRTKTFILDAVPLAVGAFLCATAQNIETMIIGRLLAGIGIGVSSAIVPLYISEISPTEIRGTLGSVNQLFICIGILAALVAGLPLAGNPLWWRSMFGVALIPSVLLALGMAFSPESPRWLYQQGRISDAEVSIRRLYGKERVSEVMRDLAAAGQGSTEPEAGWFDLFSSRAALFLFQQLAGINAVVYYSTSVFRSAGITSDVAASALVGAANVFGTTVASSLMDKQGRKSLLLTSFAGMVASVTASASYFMMLVLFDLSANDNKNLEQSEKSVALYHMEVIAGSCIFCSFTWKALAPYSGTLAVLGTVLYVLSFSLGAGPVPALLLPEIFSSRIRAKAVALSLGMHWISNFVIGLYFLSVVTKFGISTVYLGFASVCLLAVMYISGNVVETKGRSLEEIERALSPAV</sequence>
<dbReference type="PANTHER" id="PTHR48022">
    <property type="entry name" value="PLASTIDIC GLUCOSE TRANSPORTER 4"/>
    <property type="match status" value="1"/>
</dbReference>
<feature type="transmembrane region" description="Helical" evidence="8">
    <location>
        <begin position="177"/>
        <end position="197"/>
    </location>
</feature>
<comment type="caution">
    <text evidence="10">The sequence shown here is derived from an EMBL/GenBank/DDBJ whole genome shotgun (WGS) entry which is preliminary data.</text>
</comment>
<dbReference type="InterPro" id="IPR036259">
    <property type="entry name" value="MFS_trans_sf"/>
</dbReference>
<evidence type="ECO:0000256" key="8">
    <source>
        <dbReference type="SAM" id="Phobius"/>
    </source>
</evidence>
<comment type="similarity">
    <text evidence="2">Belongs to the major facilitator superfamily. Sugar transporter (TC 2.A.1.1) family.</text>
</comment>
<dbReference type="PROSITE" id="PS00217">
    <property type="entry name" value="SUGAR_TRANSPORT_2"/>
    <property type="match status" value="1"/>
</dbReference>
<keyword evidence="11" id="KW-1185">Reference proteome</keyword>
<evidence type="ECO:0000259" key="9">
    <source>
        <dbReference type="PROSITE" id="PS50850"/>
    </source>
</evidence>
<feature type="transmembrane region" description="Helical" evidence="8">
    <location>
        <begin position="374"/>
        <end position="393"/>
    </location>
</feature>
<feature type="transmembrane region" description="Helical" evidence="8">
    <location>
        <begin position="209"/>
        <end position="227"/>
    </location>
</feature>
<feature type="transmembrane region" description="Helical" evidence="8">
    <location>
        <begin position="233"/>
        <end position="254"/>
    </location>
</feature>
<evidence type="ECO:0000256" key="2">
    <source>
        <dbReference type="ARBA" id="ARBA00010992"/>
    </source>
</evidence>
<keyword evidence="5 8" id="KW-1133">Transmembrane helix</keyword>
<comment type="similarity">
    <text evidence="7">Belongs to the major facilitator superfamily. Phosphate:H(+) symporter (TC 2.A.1.9) family.</text>
</comment>